<protein>
    <submittedName>
        <fullName evidence="1">Uncharacterized protein</fullName>
    </submittedName>
</protein>
<evidence type="ECO:0000313" key="1">
    <source>
        <dbReference type="EMBL" id="MCZ7910642.1"/>
    </source>
</evidence>
<accession>A0A9X3QT68</accession>
<organism evidence="1 2">
    <name type="scientific">Agrobacterium leguminum</name>
    <dbReference type="NCBI Taxonomy" id="2792015"/>
    <lineage>
        <taxon>Bacteria</taxon>
        <taxon>Pseudomonadati</taxon>
        <taxon>Pseudomonadota</taxon>
        <taxon>Alphaproteobacteria</taxon>
        <taxon>Hyphomicrobiales</taxon>
        <taxon>Rhizobiaceae</taxon>
        <taxon>Rhizobium/Agrobacterium group</taxon>
        <taxon>Agrobacterium</taxon>
    </lineage>
</organism>
<gene>
    <name evidence="1" type="ORF">O9X94_15055</name>
</gene>
<dbReference type="RefSeq" id="WP_142170834.1">
    <property type="nucleotide sequence ID" value="NZ_JAPZLT010000007.1"/>
</dbReference>
<reference evidence="1" key="1">
    <citation type="submission" date="2022-12" db="EMBL/GenBank/DDBJ databases">
        <title>Draft genome sequences of 22 rhizogenic Agrobacterium biovar 1 strains, the causative agent of hairy root disease.</title>
        <authorList>
            <person name="Kim N."/>
            <person name="Vargas P."/>
            <person name="Rediers H."/>
        </authorList>
    </citation>
    <scope>NUCLEOTIDE SEQUENCE</scope>
    <source>
        <strain evidence="1">ST07.17.026</strain>
    </source>
</reference>
<comment type="caution">
    <text evidence="1">The sequence shown here is derived from an EMBL/GenBank/DDBJ whole genome shotgun (WGS) entry which is preliminary data.</text>
</comment>
<dbReference type="EMBL" id="JAPZLT010000007">
    <property type="protein sequence ID" value="MCZ7910642.1"/>
    <property type="molecule type" value="Genomic_DNA"/>
</dbReference>
<name>A0A9X3QT68_9HYPH</name>
<evidence type="ECO:0000313" key="2">
    <source>
        <dbReference type="Proteomes" id="UP001151309"/>
    </source>
</evidence>
<dbReference type="Proteomes" id="UP001151309">
    <property type="component" value="Unassembled WGS sequence"/>
</dbReference>
<dbReference type="AlphaFoldDB" id="A0A9X3QT68"/>
<sequence length="277" mass="31780">MRLFHFRLSLKEQRISLFRRMKADSTDFTREEWLRERFSNHFEFTHRQTTFFFVPETNVTGIPEELIVGWIARKREINERTPPWEGLGVTEHHSWQAALIVIDPSHHEDGQKIAMESRSEVGAAEAILASLANSLGADIDEPFSVAVYPIIEERSFARFAEEHKNTIRQITYEAAVPNMFGGADDFSNEMRLLRETANVSKVKTRLESDEVIDIDNSKLKEIAKYVEKGGGKISARTTDGARYNSAEHAAYTDVPNTDEPTQASFWENIKRAVERIF</sequence>
<keyword evidence="2" id="KW-1185">Reference proteome</keyword>
<proteinExistence type="predicted"/>